<organism evidence="9 10">
    <name type="scientific">Phocoenobacter atlanticus subsp. atlanticus</name>
    <dbReference type="NCBI Taxonomy" id="3061285"/>
    <lineage>
        <taxon>Bacteria</taxon>
        <taxon>Pseudomonadati</taxon>
        <taxon>Pseudomonadota</taxon>
        <taxon>Gammaproteobacteria</taxon>
        <taxon>Pasteurellales</taxon>
        <taxon>Pasteurellaceae</taxon>
        <taxon>Phocoenobacter</taxon>
        <taxon>Phocoenobacter atlanticus</taxon>
    </lineage>
</organism>
<comment type="catalytic activity">
    <reaction evidence="1 5 6">
        <text>[protein]-peptidylproline (omega=180) = [protein]-peptidylproline (omega=0)</text>
        <dbReference type="Rhea" id="RHEA:16237"/>
        <dbReference type="Rhea" id="RHEA-COMP:10747"/>
        <dbReference type="Rhea" id="RHEA-COMP:10748"/>
        <dbReference type="ChEBI" id="CHEBI:83833"/>
        <dbReference type="ChEBI" id="CHEBI:83834"/>
        <dbReference type="EC" id="5.2.1.8"/>
    </reaction>
</comment>
<dbReference type="SUPFAM" id="SSF54534">
    <property type="entry name" value="FKBP-like"/>
    <property type="match status" value="1"/>
</dbReference>
<dbReference type="RefSeq" id="WP_306351008.1">
    <property type="nucleotide sequence ID" value="NZ_JASAWV010000003.1"/>
</dbReference>
<dbReference type="Gene3D" id="1.10.287.460">
    <property type="entry name" value="Peptidyl-prolyl cis-trans isomerase, FKBP-type, N-terminal domain"/>
    <property type="match status" value="1"/>
</dbReference>
<evidence type="ECO:0000256" key="6">
    <source>
        <dbReference type="RuleBase" id="RU003915"/>
    </source>
</evidence>
<keyword evidence="10" id="KW-1185">Reference proteome</keyword>
<dbReference type="Gene3D" id="3.10.50.40">
    <property type="match status" value="1"/>
</dbReference>
<name>A0AAW8CDP1_9PAST</name>
<evidence type="ECO:0000256" key="1">
    <source>
        <dbReference type="ARBA" id="ARBA00000971"/>
    </source>
</evidence>
<feature type="signal peptide" evidence="7">
    <location>
        <begin position="1"/>
        <end position="28"/>
    </location>
</feature>
<dbReference type="AlphaFoldDB" id="A0AAW8CDP1"/>
<evidence type="ECO:0000313" key="10">
    <source>
        <dbReference type="Proteomes" id="UP001226020"/>
    </source>
</evidence>
<evidence type="ECO:0000256" key="2">
    <source>
        <dbReference type="ARBA" id="ARBA00006577"/>
    </source>
</evidence>
<keyword evidence="3 5" id="KW-0697">Rotamase</keyword>
<dbReference type="InterPro" id="IPR000774">
    <property type="entry name" value="PPIase_FKBP_N"/>
</dbReference>
<sequence>MLKTKLSAVAFSVTLMATTLVASQSVMAEQKVDTKFINDSSYAIGTLMGKKIEQIVESQKEMLVYNQDEILAGVKDTLKKTSKLKEKELEAHLDALDKYLSEKEAKIVEAHNKEVLEAGKKFREDYAKKDGVKTTKSGLMYKIEQQGKGKSPKIEDTVKVHYEGTLTDGTVFDSSYKRGEAIEFQLSQLIPAWKEAIPMLKKGGKMELVVPAELGYGANQVGNIPANSTLIFKIELLDFQPTKTKK</sequence>
<evidence type="ECO:0000256" key="7">
    <source>
        <dbReference type="SAM" id="SignalP"/>
    </source>
</evidence>
<dbReference type="PANTHER" id="PTHR43811">
    <property type="entry name" value="FKBP-TYPE PEPTIDYL-PROLYL CIS-TRANS ISOMERASE FKPA"/>
    <property type="match status" value="1"/>
</dbReference>
<evidence type="ECO:0000256" key="3">
    <source>
        <dbReference type="ARBA" id="ARBA00023110"/>
    </source>
</evidence>
<dbReference type="NCBIfam" id="NF008150">
    <property type="entry name" value="PRK10902.1"/>
    <property type="match status" value="1"/>
</dbReference>
<dbReference type="EMBL" id="JASAXT010000003">
    <property type="protein sequence ID" value="MDP8147945.1"/>
    <property type="molecule type" value="Genomic_DNA"/>
</dbReference>
<comment type="similarity">
    <text evidence="2 6">Belongs to the FKBP-type PPIase family.</text>
</comment>
<evidence type="ECO:0000259" key="8">
    <source>
        <dbReference type="PROSITE" id="PS50059"/>
    </source>
</evidence>
<dbReference type="InterPro" id="IPR046357">
    <property type="entry name" value="PPIase_dom_sf"/>
</dbReference>
<dbReference type="Proteomes" id="UP001226020">
    <property type="component" value="Unassembled WGS sequence"/>
</dbReference>
<feature type="domain" description="PPIase FKBP-type" evidence="8">
    <location>
        <begin position="155"/>
        <end position="240"/>
    </location>
</feature>
<dbReference type="InterPro" id="IPR036944">
    <property type="entry name" value="PPIase_FKBP_N_sf"/>
</dbReference>
<comment type="caution">
    <text evidence="9">The sequence shown here is derived from an EMBL/GenBank/DDBJ whole genome shotgun (WGS) entry which is preliminary data.</text>
</comment>
<dbReference type="GO" id="GO:0003755">
    <property type="term" value="F:peptidyl-prolyl cis-trans isomerase activity"/>
    <property type="evidence" value="ECO:0007669"/>
    <property type="project" value="UniProtKB-UniRule"/>
</dbReference>
<dbReference type="GO" id="GO:0006457">
    <property type="term" value="P:protein folding"/>
    <property type="evidence" value="ECO:0007669"/>
    <property type="project" value="InterPro"/>
</dbReference>
<dbReference type="Pfam" id="PF01346">
    <property type="entry name" value="FKBP_N"/>
    <property type="match status" value="1"/>
</dbReference>
<feature type="chain" id="PRO_5043387030" description="Peptidyl-prolyl cis-trans isomerase" evidence="7">
    <location>
        <begin position="29"/>
        <end position="246"/>
    </location>
</feature>
<dbReference type="EC" id="5.2.1.8" evidence="6"/>
<dbReference type="InterPro" id="IPR001179">
    <property type="entry name" value="PPIase_FKBP_dom"/>
</dbReference>
<keyword evidence="7" id="KW-0732">Signal</keyword>
<accession>A0AAW8CDP1</accession>
<gene>
    <name evidence="9" type="primary">fkpA</name>
    <name evidence="9" type="ORF">QJU57_02480</name>
</gene>
<evidence type="ECO:0000256" key="5">
    <source>
        <dbReference type="PROSITE-ProRule" id="PRU00277"/>
    </source>
</evidence>
<dbReference type="PROSITE" id="PS50059">
    <property type="entry name" value="FKBP_PPIASE"/>
    <property type="match status" value="1"/>
</dbReference>
<evidence type="ECO:0000313" key="9">
    <source>
        <dbReference type="EMBL" id="MDP8147945.1"/>
    </source>
</evidence>
<dbReference type="Pfam" id="PF00254">
    <property type="entry name" value="FKBP_C"/>
    <property type="match status" value="1"/>
</dbReference>
<reference evidence="9 10" key="1">
    <citation type="journal article" date="2023" name="Front. Microbiol.">
        <title>Phylogeography and host specificity of Pasteurellaceae pathogenic to sea-farmed fish in the north-east Atlantic.</title>
        <authorList>
            <person name="Gulla S."/>
            <person name="Colquhoun D.J."/>
            <person name="Olsen A.B."/>
            <person name="Spilsberg B."/>
            <person name="Lagesen K."/>
            <person name="Aakesson C.P."/>
            <person name="Strom S."/>
            <person name="Manji F."/>
            <person name="Birkbeck T.H."/>
            <person name="Nilsen H.K."/>
        </authorList>
    </citation>
    <scope>NUCLEOTIDE SEQUENCE [LARGE SCALE GENOMIC DNA]</scope>
    <source>
        <strain evidence="9 10">NVIB3131</strain>
    </source>
</reference>
<keyword evidence="4 5" id="KW-0413">Isomerase</keyword>
<proteinExistence type="inferred from homology"/>
<dbReference type="PANTHER" id="PTHR43811:SF19">
    <property type="entry name" value="39 KDA FK506-BINDING NUCLEAR PROTEIN"/>
    <property type="match status" value="1"/>
</dbReference>
<protein>
    <recommendedName>
        <fullName evidence="6">Peptidyl-prolyl cis-trans isomerase</fullName>
        <ecNumber evidence="6">5.2.1.8</ecNumber>
    </recommendedName>
</protein>
<evidence type="ECO:0000256" key="4">
    <source>
        <dbReference type="ARBA" id="ARBA00023235"/>
    </source>
</evidence>